<dbReference type="VEuPathDB" id="VectorBase:LOC119177979"/>
<dbReference type="VEuPathDB" id="VectorBase:LOC119163596"/>
<evidence type="ECO:0000259" key="2">
    <source>
        <dbReference type="PROSITE" id="PS50948"/>
    </source>
</evidence>
<dbReference type="Pfam" id="PF00024">
    <property type="entry name" value="PAN_1"/>
    <property type="match status" value="1"/>
</dbReference>
<proteinExistence type="predicted"/>
<keyword evidence="1" id="KW-0472">Membrane</keyword>
<dbReference type="SUPFAM" id="SSF57414">
    <property type="entry name" value="Hairpin loop containing domain-like"/>
    <property type="match status" value="1"/>
</dbReference>
<reference evidence="3" key="1">
    <citation type="journal article" date="2020" name="Cell">
        <title>Large-Scale Comparative Analyses of Tick Genomes Elucidate Their Genetic Diversity and Vector Capacities.</title>
        <authorList>
            <consortium name="Tick Genome and Microbiome Consortium (TIGMIC)"/>
            <person name="Jia N."/>
            <person name="Wang J."/>
            <person name="Shi W."/>
            <person name="Du L."/>
            <person name="Sun Y."/>
            <person name="Zhan W."/>
            <person name="Jiang J.F."/>
            <person name="Wang Q."/>
            <person name="Zhang B."/>
            <person name="Ji P."/>
            <person name="Bell-Sakyi L."/>
            <person name="Cui X.M."/>
            <person name="Yuan T.T."/>
            <person name="Jiang B.G."/>
            <person name="Yang W.F."/>
            <person name="Lam T.T."/>
            <person name="Chang Q.C."/>
            <person name="Ding S.J."/>
            <person name="Wang X.J."/>
            <person name="Zhu J.G."/>
            <person name="Ruan X.D."/>
            <person name="Zhao L."/>
            <person name="Wei J.T."/>
            <person name="Ye R.Z."/>
            <person name="Que T.C."/>
            <person name="Du C.H."/>
            <person name="Zhou Y.H."/>
            <person name="Cheng J.X."/>
            <person name="Dai P.F."/>
            <person name="Guo W.B."/>
            <person name="Han X.H."/>
            <person name="Huang E.J."/>
            <person name="Li L.F."/>
            <person name="Wei W."/>
            <person name="Gao Y.C."/>
            <person name="Liu J.Z."/>
            <person name="Shao H.Z."/>
            <person name="Wang X."/>
            <person name="Wang C.C."/>
            <person name="Yang T.C."/>
            <person name="Huo Q.B."/>
            <person name="Li W."/>
            <person name="Chen H.Y."/>
            <person name="Chen S.E."/>
            <person name="Zhou L.G."/>
            <person name="Ni X.B."/>
            <person name="Tian J.H."/>
            <person name="Sheng Y."/>
            <person name="Liu T."/>
            <person name="Pan Y.S."/>
            <person name="Xia L.Y."/>
            <person name="Li J."/>
            <person name="Zhao F."/>
            <person name="Cao W.C."/>
        </authorList>
    </citation>
    <scope>NUCLEOTIDE SEQUENCE</scope>
    <source>
        <strain evidence="3">Rmic-2018</strain>
    </source>
</reference>
<feature type="transmembrane region" description="Helical" evidence="1">
    <location>
        <begin position="652"/>
        <end position="674"/>
    </location>
</feature>
<organism evidence="3 4">
    <name type="scientific">Rhipicephalus microplus</name>
    <name type="common">Cattle tick</name>
    <name type="synonym">Boophilus microplus</name>
    <dbReference type="NCBI Taxonomy" id="6941"/>
    <lineage>
        <taxon>Eukaryota</taxon>
        <taxon>Metazoa</taxon>
        <taxon>Ecdysozoa</taxon>
        <taxon>Arthropoda</taxon>
        <taxon>Chelicerata</taxon>
        <taxon>Arachnida</taxon>
        <taxon>Acari</taxon>
        <taxon>Parasitiformes</taxon>
        <taxon>Ixodida</taxon>
        <taxon>Ixodoidea</taxon>
        <taxon>Ixodidae</taxon>
        <taxon>Rhipicephalinae</taxon>
        <taxon>Rhipicephalus</taxon>
        <taxon>Boophilus</taxon>
    </lineage>
</organism>
<feature type="domain" description="Apple" evidence="2">
    <location>
        <begin position="458"/>
        <end position="545"/>
    </location>
</feature>
<accession>A0A9J6E7Y4</accession>
<name>A0A9J6E7Y4_RHIMP</name>
<comment type="caution">
    <text evidence="3">The sequence shown here is derived from an EMBL/GenBank/DDBJ whole genome shotgun (WGS) entry which is preliminary data.</text>
</comment>
<dbReference type="InterPro" id="IPR003609">
    <property type="entry name" value="Pan_app"/>
</dbReference>
<protein>
    <recommendedName>
        <fullName evidence="2">Apple domain-containing protein</fullName>
    </recommendedName>
</protein>
<gene>
    <name evidence="3" type="ORF">HPB51_007292</name>
</gene>
<sequence>MERDKLNAMIRRAVKNALGLPNYTHTNRLLQLGIHNTLEEIAEAQERTQVIRLSGSKAGRMILAEMGIPPAQIEALYQGLTRDQKENIIVSPAPRNMHPQRNVGRRRARARALLRQVADLDGGACFVDAAQYDGQRDRFTVVAINHKGITINAASVCARTANAAEQVAIALALLDQLSKNMLFLTMNRGNIERRFLAELQRVTRLSPLRTPDVMIDFTENMVYITVLILGHPLISADYKEIQNKKIMEPDWSEGVITLDDCLKTCSSNQYKECSAISYCGSFCATTTKKDVESGGVLENSVECNTYVKTERSLRRNVVLTRDAIKDLEGALLNSEFKFIVQHLGTSAVVSTLVAETMEYSTGELREVFGEKDSALRHLHQRGLYRPEGFVEYGVGSRLTTTTTYGMYVGSFETQDCADICRDREDCFAFSTCRVSKQCIITTEARKPAAQDTEVQSDCSVFTKSFESSFEELPGICYSFAARKYANVSQPGECAAMCLNEKEFSCKAFDFCTRPRKGKPQCRLQDRHILEVSDPADLDRSDAEKCSHYTHNNILREPSLLPLSPFSPFLTASGVVLPQRLCWEATFRCERFDHCSGKQELGKGDCLLFDGDKGTDGTVMSPICNSYTYTGNYDRPVAQAPSALHSNAKATGLSFFMIFLGVGMAVSALFAYGFYKTRQASRR</sequence>
<evidence type="ECO:0000256" key="1">
    <source>
        <dbReference type="SAM" id="Phobius"/>
    </source>
</evidence>
<reference evidence="3" key="2">
    <citation type="submission" date="2021-09" db="EMBL/GenBank/DDBJ databases">
        <authorList>
            <person name="Jia N."/>
            <person name="Wang J."/>
            <person name="Shi W."/>
            <person name="Du L."/>
            <person name="Sun Y."/>
            <person name="Zhan W."/>
            <person name="Jiang J."/>
            <person name="Wang Q."/>
            <person name="Zhang B."/>
            <person name="Ji P."/>
            <person name="Sakyi L.B."/>
            <person name="Cui X."/>
            <person name="Yuan T."/>
            <person name="Jiang B."/>
            <person name="Yang W."/>
            <person name="Lam T.T.-Y."/>
            <person name="Chang Q."/>
            <person name="Ding S."/>
            <person name="Wang X."/>
            <person name="Zhu J."/>
            <person name="Ruan X."/>
            <person name="Zhao L."/>
            <person name="Wei J."/>
            <person name="Que T."/>
            <person name="Du C."/>
            <person name="Cheng J."/>
            <person name="Dai P."/>
            <person name="Han X."/>
            <person name="Huang E."/>
            <person name="Gao Y."/>
            <person name="Liu J."/>
            <person name="Shao H."/>
            <person name="Ye R."/>
            <person name="Li L."/>
            <person name="Wei W."/>
            <person name="Wang X."/>
            <person name="Wang C."/>
            <person name="Huo Q."/>
            <person name="Li W."/>
            <person name="Guo W."/>
            <person name="Chen H."/>
            <person name="Chen S."/>
            <person name="Zhou L."/>
            <person name="Zhou L."/>
            <person name="Ni X."/>
            <person name="Tian J."/>
            <person name="Zhou Y."/>
            <person name="Sheng Y."/>
            <person name="Liu T."/>
            <person name="Pan Y."/>
            <person name="Xia L."/>
            <person name="Li J."/>
            <person name="Zhao F."/>
            <person name="Cao W."/>
        </authorList>
    </citation>
    <scope>NUCLEOTIDE SEQUENCE</scope>
    <source>
        <strain evidence="3">Rmic-2018</strain>
        <tissue evidence="3">Larvae</tissue>
    </source>
</reference>
<dbReference type="PROSITE" id="PS50948">
    <property type="entry name" value="PAN"/>
    <property type="match status" value="1"/>
</dbReference>
<keyword evidence="1" id="KW-1133">Transmembrane helix</keyword>
<keyword evidence="4" id="KW-1185">Reference proteome</keyword>
<evidence type="ECO:0000313" key="4">
    <source>
        <dbReference type="Proteomes" id="UP000821866"/>
    </source>
</evidence>
<dbReference type="Gene3D" id="3.50.4.10">
    <property type="entry name" value="Hepatocyte Growth Factor"/>
    <property type="match status" value="1"/>
</dbReference>
<keyword evidence="1" id="KW-0812">Transmembrane</keyword>
<dbReference type="EMBL" id="JABSTU010000005">
    <property type="protein sequence ID" value="KAH8030479.1"/>
    <property type="molecule type" value="Genomic_DNA"/>
</dbReference>
<dbReference type="Proteomes" id="UP000821866">
    <property type="component" value="Chromosome 3"/>
</dbReference>
<evidence type="ECO:0000313" key="3">
    <source>
        <dbReference type="EMBL" id="KAH8030479.1"/>
    </source>
</evidence>
<dbReference type="AlphaFoldDB" id="A0A9J6E7Y4"/>